<dbReference type="Gene3D" id="1.10.10.1320">
    <property type="entry name" value="Anti-sigma factor, zinc-finger domain"/>
    <property type="match status" value="1"/>
</dbReference>
<proteinExistence type="predicted"/>
<dbReference type="RefSeq" id="WP_184936072.1">
    <property type="nucleotide sequence ID" value="NZ_JACHJV010000001.1"/>
</dbReference>
<keyword evidence="4" id="KW-1185">Reference proteome</keyword>
<dbReference type="Proteomes" id="UP000540506">
    <property type="component" value="Unassembled WGS sequence"/>
</dbReference>
<dbReference type="InterPro" id="IPR041916">
    <property type="entry name" value="Anti_sigma_zinc_sf"/>
</dbReference>
<organism evidence="3 4">
    <name type="scientific">Kitasatospora kifunensis</name>
    <name type="common">Streptomyces kifunensis</name>
    <dbReference type="NCBI Taxonomy" id="58351"/>
    <lineage>
        <taxon>Bacteria</taxon>
        <taxon>Bacillati</taxon>
        <taxon>Actinomycetota</taxon>
        <taxon>Actinomycetes</taxon>
        <taxon>Kitasatosporales</taxon>
        <taxon>Streptomycetaceae</taxon>
        <taxon>Kitasatospora</taxon>
    </lineage>
</organism>
<gene>
    <name evidence="3" type="ORF">FHR34_003059</name>
</gene>
<comment type="caution">
    <text evidence="3">The sequence shown here is derived from an EMBL/GenBank/DDBJ whole genome shotgun (WGS) entry which is preliminary data.</text>
</comment>
<protein>
    <recommendedName>
        <fullName evidence="5">MDMPI N domain containing protein</fullName>
    </recommendedName>
</protein>
<keyword evidence="1" id="KW-0805">Transcription regulation</keyword>
<evidence type="ECO:0000256" key="1">
    <source>
        <dbReference type="ARBA" id="ARBA00023015"/>
    </source>
</evidence>
<reference evidence="3 4" key="1">
    <citation type="submission" date="2020-08" db="EMBL/GenBank/DDBJ databases">
        <title>Sequencing the genomes of 1000 actinobacteria strains.</title>
        <authorList>
            <person name="Klenk H.-P."/>
        </authorList>
    </citation>
    <scope>NUCLEOTIDE SEQUENCE [LARGE SCALE GENOMIC DNA]</scope>
    <source>
        <strain evidence="3 4">DSM 41654</strain>
    </source>
</reference>
<evidence type="ECO:0008006" key="5">
    <source>
        <dbReference type="Google" id="ProtNLM"/>
    </source>
</evidence>
<evidence type="ECO:0000313" key="3">
    <source>
        <dbReference type="EMBL" id="MBB4924066.1"/>
    </source>
</evidence>
<dbReference type="AlphaFoldDB" id="A0A7W7R286"/>
<accession>A0A7W7R286</accession>
<keyword evidence="2" id="KW-0804">Transcription</keyword>
<evidence type="ECO:0000313" key="4">
    <source>
        <dbReference type="Proteomes" id="UP000540506"/>
    </source>
</evidence>
<dbReference type="EMBL" id="JACHJV010000001">
    <property type="protein sequence ID" value="MBB4924066.1"/>
    <property type="molecule type" value="Genomic_DNA"/>
</dbReference>
<dbReference type="SUPFAM" id="SSF109854">
    <property type="entry name" value="DinB/YfiT-like putative metalloenzymes"/>
    <property type="match status" value="1"/>
</dbReference>
<sequence length="395" mass="42569">MLTEQEHEALRGLLGAWALRACLPEEGAALERHFASCPDCAEEGERLRRAAARLNTDDPLDQPDGLRQQVLDFCLTRRAADLPVAAWAAPYAAEAAKLDALLRDLGPTEWQEMAELPWHGGVLRRRPVDVLCHLTAVDGLLAQALGLPDPVAPVEGRVPVQGRVPGRSGARAERADPFHALLDRSDRLSRMHANASPQTVRSLWRAQSRAMLRGAEPAAADKCVDYGFATIPVRDAFLDRAFETWIHGEDVARAVDYPYAVPAPPHLRQLVDLAARMLPAALAGQRQAAYAATAPTGGSARTVRLVIEGPANGQWLIPLDGPPRDEASGEPGTASDLVAENLAAENPVAELVIDGVEFCQLAAAHRDPDRLPVGEYGDRAAIREVLTAVPLLSRP</sequence>
<evidence type="ECO:0000256" key="2">
    <source>
        <dbReference type="ARBA" id="ARBA00023163"/>
    </source>
</evidence>
<name>A0A7W7R286_KITKI</name>
<dbReference type="InterPro" id="IPR034660">
    <property type="entry name" value="DinB/YfiT-like"/>
</dbReference>